<dbReference type="AlphaFoldDB" id="A0A7W7LI80"/>
<feature type="domain" description="FAS1-like dehydratase" evidence="2">
    <location>
        <begin position="6"/>
        <end position="137"/>
    </location>
</feature>
<reference evidence="3 4" key="1">
    <citation type="submission" date="2020-08" db="EMBL/GenBank/DDBJ databases">
        <title>Genomic Encyclopedia of Type Strains, Phase III (KMG-III): the genomes of soil and plant-associated and newly described type strains.</title>
        <authorList>
            <person name="Whitman W."/>
        </authorList>
    </citation>
    <scope>NUCLEOTIDE SEQUENCE [LARGE SCALE GENOMIC DNA]</scope>
    <source>
        <strain evidence="3 4">CECT 3265</strain>
    </source>
</reference>
<gene>
    <name evidence="3" type="ORF">FHS38_006234</name>
</gene>
<accession>A0A7W7LI80</accession>
<name>A0A7W7LI80_STRNE</name>
<protein>
    <recommendedName>
        <fullName evidence="1">UPF0336 protein FHS38_006234</fullName>
    </recommendedName>
</protein>
<comment type="similarity">
    <text evidence="1">Belongs to the UPF0336 family.</text>
</comment>
<dbReference type="EMBL" id="JACHJG010000017">
    <property type="protein sequence ID" value="MBB4890156.1"/>
    <property type="molecule type" value="Genomic_DNA"/>
</dbReference>
<dbReference type="Pfam" id="PF13452">
    <property type="entry name" value="FAS1_DH_region"/>
    <property type="match status" value="1"/>
</dbReference>
<evidence type="ECO:0000313" key="3">
    <source>
        <dbReference type="EMBL" id="MBB4890156.1"/>
    </source>
</evidence>
<dbReference type="HAMAP" id="MF_00799">
    <property type="entry name" value="UPF0336"/>
    <property type="match status" value="1"/>
</dbReference>
<dbReference type="SUPFAM" id="SSF54637">
    <property type="entry name" value="Thioesterase/thiol ester dehydrase-isomerase"/>
    <property type="match status" value="1"/>
</dbReference>
<keyword evidence="4" id="KW-1185">Reference proteome</keyword>
<sequence>MPLDPSFIGRTYPPTPPYEVSREKIREFAEAVGDLHPAYTDPVAARALGHDDVIAPPTFPFTIAHRAADQVVQDPELGLDFSRVVHSDQRFDYTRPMRAGDRVSVVTTVESAGSLGGSDILGVRGDVIDAVGEHVVTVRMRIVARGADRKG</sequence>
<dbReference type="Proteomes" id="UP000556436">
    <property type="component" value="Unassembled WGS sequence"/>
</dbReference>
<dbReference type="RefSeq" id="WP_184739167.1">
    <property type="nucleotide sequence ID" value="NZ_BMRW01000015.1"/>
</dbReference>
<organism evidence="3 4">
    <name type="scientific">Streptomyces netropsis</name>
    <name type="common">Streptoverticillium netropsis</name>
    <dbReference type="NCBI Taxonomy" id="55404"/>
    <lineage>
        <taxon>Bacteria</taxon>
        <taxon>Bacillati</taxon>
        <taxon>Actinomycetota</taxon>
        <taxon>Actinomycetes</taxon>
        <taxon>Kitasatosporales</taxon>
        <taxon>Streptomycetaceae</taxon>
        <taxon>Streptomyces</taxon>
    </lineage>
</organism>
<dbReference type="CDD" id="cd03441">
    <property type="entry name" value="R_hydratase_like"/>
    <property type="match status" value="1"/>
</dbReference>
<evidence type="ECO:0000256" key="1">
    <source>
        <dbReference type="HAMAP-Rule" id="MF_00799"/>
    </source>
</evidence>
<dbReference type="Gene3D" id="3.10.129.10">
    <property type="entry name" value="Hotdog Thioesterase"/>
    <property type="match status" value="1"/>
</dbReference>
<proteinExistence type="inferred from homology"/>
<dbReference type="PIRSF" id="PIRSF018072">
    <property type="entry name" value="UCP018072"/>
    <property type="match status" value="1"/>
</dbReference>
<evidence type="ECO:0000313" key="4">
    <source>
        <dbReference type="Proteomes" id="UP000556436"/>
    </source>
</evidence>
<dbReference type="InterPro" id="IPR039569">
    <property type="entry name" value="FAS1-like_DH_region"/>
</dbReference>
<dbReference type="InterPro" id="IPR029069">
    <property type="entry name" value="HotDog_dom_sf"/>
</dbReference>
<dbReference type="InterPro" id="IPR016709">
    <property type="entry name" value="HadA-like"/>
</dbReference>
<evidence type="ECO:0000259" key="2">
    <source>
        <dbReference type="Pfam" id="PF13452"/>
    </source>
</evidence>
<comment type="caution">
    <text evidence="3">The sequence shown here is derived from an EMBL/GenBank/DDBJ whole genome shotgun (WGS) entry which is preliminary data.</text>
</comment>